<comment type="caution">
    <text evidence="1">The sequence shown here is derived from an EMBL/GenBank/DDBJ whole genome shotgun (WGS) entry which is preliminary data.</text>
</comment>
<dbReference type="Gene3D" id="1.25.40.10">
    <property type="entry name" value="Tetratricopeptide repeat domain"/>
    <property type="match status" value="1"/>
</dbReference>
<dbReference type="SUPFAM" id="SSF48452">
    <property type="entry name" value="TPR-like"/>
    <property type="match status" value="1"/>
</dbReference>
<reference evidence="1 2" key="1">
    <citation type="submission" date="2017-01" db="EMBL/GenBank/DDBJ databases">
        <title>Novel large sulfur bacteria in the metagenomes of groundwater-fed chemosynthetic microbial mats in the Lake Huron basin.</title>
        <authorList>
            <person name="Sharrar A.M."/>
            <person name="Flood B.E."/>
            <person name="Bailey J.V."/>
            <person name="Jones D.S."/>
            <person name="Biddanda B."/>
            <person name="Ruberg S.A."/>
            <person name="Marcus D.N."/>
            <person name="Dick G.J."/>
        </authorList>
    </citation>
    <scope>NUCLEOTIDE SEQUENCE [LARGE SCALE GENOMIC DNA]</scope>
    <source>
        <strain evidence="1">A8</strain>
    </source>
</reference>
<name>A0A1Y1QQS1_9GAMM</name>
<dbReference type="InterPro" id="IPR011990">
    <property type="entry name" value="TPR-like_helical_dom_sf"/>
</dbReference>
<evidence type="ECO:0000313" key="2">
    <source>
        <dbReference type="Proteomes" id="UP000192491"/>
    </source>
</evidence>
<proteinExistence type="predicted"/>
<protein>
    <recommendedName>
        <fullName evidence="3">Tetratricopeptide repeat protein</fullName>
    </recommendedName>
</protein>
<dbReference type="Proteomes" id="UP000192491">
    <property type="component" value="Unassembled WGS sequence"/>
</dbReference>
<dbReference type="EMBL" id="MTEJ01000084">
    <property type="protein sequence ID" value="OQX11611.1"/>
    <property type="molecule type" value="Genomic_DNA"/>
</dbReference>
<gene>
    <name evidence="1" type="ORF">BWK73_17160</name>
</gene>
<organism evidence="1 2">
    <name type="scientific">Thiothrix lacustris</name>
    <dbReference type="NCBI Taxonomy" id="525917"/>
    <lineage>
        <taxon>Bacteria</taxon>
        <taxon>Pseudomonadati</taxon>
        <taxon>Pseudomonadota</taxon>
        <taxon>Gammaproteobacteria</taxon>
        <taxon>Thiotrichales</taxon>
        <taxon>Thiotrichaceae</taxon>
        <taxon>Thiothrix</taxon>
    </lineage>
</organism>
<accession>A0A1Y1QQS1</accession>
<dbReference type="AlphaFoldDB" id="A0A1Y1QQS1"/>
<evidence type="ECO:0000313" key="1">
    <source>
        <dbReference type="EMBL" id="OQX11611.1"/>
    </source>
</evidence>
<evidence type="ECO:0008006" key="3">
    <source>
        <dbReference type="Google" id="ProtNLM"/>
    </source>
</evidence>
<sequence>MNVSVEILQLLSEVGYMSCFKNDTKNAKIIMDGVDAIAGDQVPTKMGVALVDLYSGRYDKAIDTLQNYVLVREPDHMSAQCFLGMALKMSGKDSEAKDIFDHVVKNGNDDERVIASVHLGI</sequence>